<keyword evidence="6 8" id="KW-1133">Transmembrane helix</keyword>
<evidence type="ECO:0000313" key="10">
    <source>
        <dbReference type="Proteomes" id="UP000193083"/>
    </source>
</evidence>
<dbReference type="RefSeq" id="WP_085465731.1">
    <property type="nucleotide sequence ID" value="NZ_FXBL01000004.1"/>
</dbReference>
<evidence type="ECO:0000313" key="9">
    <source>
        <dbReference type="EMBL" id="SMH49692.1"/>
    </source>
</evidence>
<feature type="transmembrane region" description="Helical" evidence="8">
    <location>
        <begin position="199"/>
        <end position="219"/>
    </location>
</feature>
<evidence type="ECO:0000256" key="7">
    <source>
        <dbReference type="ARBA" id="ARBA00023136"/>
    </source>
</evidence>
<keyword evidence="4" id="KW-1003">Cell membrane</keyword>
<dbReference type="OrthoDB" id="9810457at2"/>
<gene>
    <name evidence="9" type="ORF">SAMN02982922_3988</name>
</gene>
<dbReference type="InterPro" id="IPR038770">
    <property type="entry name" value="Na+/solute_symporter_sf"/>
</dbReference>
<dbReference type="InterPro" id="IPR004776">
    <property type="entry name" value="Mem_transp_PIN-like"/>
</dbReference>
<feature type="transmembrane region" description="Helical" evidence="8">
    <location>
        <begin position="291"/>
        <end position="315"/>
    </location>
</feature>
<feature type="transmembrane region" description="Helical" evidence="8">
    <location>
        <begin position="96"/>
        <end position="116"/>
    </location>
</feature>
<keyword evidence="5 8" id="KW-0812">Transmembrane</keyword>
<dbReference type="EMBL" id="FXBL01000004">
    <property type="protein sequence ID" value="SMH49692.1"/>
    <property type="molecule type" value="Genomic_DNA"/>
</dbReference>
<comment type="similarity">
    <text evidence="2">Belongs to the auxin efflux carrier (TC 2.A.69) family.</text>
</comment>
<dbReference type="GO" id="GO:0005886">
    <property type="term" value="C:plasma membrane"/>
    <property type="evidence" value="ECO:0007669"/>
    <property type="project" value="UniProtKB-SubCell"/>
</dbReference>
<evidence type="ECO:0000256" key="8">
    <source>
        <dbReference type="SAM" id="Phobius"/>
    </source>
</evidence>
<sequence length="316" mass="32912">MSSVVETVLFVFGLVAAGYLAGVTNYLRVEVGDAVAEFAVGVALPLLLFRTMLGADFHGAAPWAFWGAYFSAAVVTWAAGQILIVKGFGRDARAGVVGGVTAAFSNIALLGIPFMLGVYGQEGFETLSLLLSVHLPIMIAASILLFEIVGREDGEKFRLGLLLRAFLRRMFTNPLIIGVLAGLLIRMSGLQLPGLVNRLVDAVADVAAPVALFALGLSLRKYGIARNVKAGTALALIKLFLMPALVLGTAWLFGLPPLTAKVAVAAASLPAGVNSYLIATQFGTGQALASNGMTIGTAMAVITTTMWLAIAQAVFG</sequence>
<proteinExistence type="inferred from homology"/>
<dbReference type="PANTHER" id="PTHR36838">
    <property type="entry name" value="AUXIN EFFLUX CARRIER FAMILY PROTEIN"/>
    <property type="match status" value="1"/>
</dbReference>
<evidence type="ECO:0000256" key="3">
    <source>
        <dbReference type="ARBA" id="ARBA00022448"/>
    </source>
</evidence>
<dbReference type="AlphaFoldDB" id="A0A1X7PE94"/>
<evidence type="ECO:0000256" key="2">
    <source>
        <dbReference type="ARBA" id="ARBA00010145"/>
    </source>
</evidence>
<comment type="subcellular location">
    <subcellularLocation>
        <location evidence="1">Cell membrane</location>
        <topology evidence="1">Multi-pass membrane protein</topology>
    </subcellularLocation>
</comment>
<evidence type="ECO:0008006" key="11">
    <source>
        <dbReference type="Google" id="ProtNLM"/>
    </source>
</evidence>
<accession>A0A1X7PE94</accession>
<reference evidence="9 10" key="1">
    <citation type="submission" date="2017-04" db="EMBL/GenBank/DDBJ databases">
        <authorList>
            <person name="Afonso C.L."/>
            <person name="Miller P.J."/>
            <person name="Scott M.A."/>
            <person name="Spackman E."/>
            <person name="Goraichik I."/>
            <person name="Dimitrov K.M."/>
            <person name="Suarez D.L."/>
            <person name="Swayne D.E."/>
        </authorList>
    </citation>
    <scope>NUCLEOTIDE SEQUENCE [LARGE SCALE GENOMIC DNA]</scope>
    <source>
        <strain evidence="9 10">B5P</strain>
    </source>
</reference>
<dbReference type="Gene3D" id="1.20.1530.20">
    <property type="match status" value="1"/>
</dbReference>
<feature type="transmembrane region" description="Helical" evidence="8">
    <location>
        <begin position="170"/>
        <end position="187"/>
    </location>
</feature>
<dbReference type="Proteomes" id="UP000193083">
    <property type="component" value="Unassembled WGS sequence"/>
</dbReference>
<evidence type="ECO:0000256" key="6">
    <source>
        <dbReference type="ARBA" id="ARBA00022989"/>
    </source>
</evidence>
<feature type="transmembrane region" description="Helical" evidence="8">
    <location>
        <begin position="34"/>
        <end position="53"/>
    </location>
</feature>
<keyword evidence="7 8" id="KW-0472">Membrane</keyword>
<feature type="transmembrane region" description="Helical" evidence="8">
    <location>
        <begin position="6"/>
        <end position="27"/>
    </location>
</feature>
<feature type="transmembrane region" description="Helical" evidence="8">
    <location>
        <begin position="128"/>
        <end position="149"/>
    </location>
</feature>
<organism evidence="9 10">
    <name type="scientific">Mesorhizobium australicum</name>
    <dbReference type="NCBI Taxonomy" id="536018"/>
    <lineage>
        <taxon>Bacteria</taxon>
        <taxon>Pseudomonadati</taxon>
        <taxon>Pseudomonadota</taxon>
        <taxon>Alphaproteobacteria</taxon>
        <taxon>Hyphomicrobiales</taxon>
        <taxon>Phyllobacteriaceae</taxon>
        <taxon>Mesorhizobium</taxon>
    </lineage>
</organism>
<evidence type="ECO:0000256" key="4">
    <source>
        <dbReference type="ARBA" id="ARBA00022475"/>
    </source>
</evidence>
<name>A0A1X7PE94_9HYPH</name>
<evidence type="ECO:0000256" key="5">
    <source>
        <dbReference type="ARBA" id="ARBA00022692"/>
    </source>
</evidence>
<feature type="transmembrane region" description="Helical" evidence="8">
    <location>
        <begin position="65"/>
        <end position="84"/>
    </location>
</feature>
<dbReference type="PANTHER" id="PTHR36838:SF3">
    <property type="entry name" value="TRANSPORTER AUXIN EFFLUX CARRIER EC FAMILY"/>
    <property type="match status" value="1"/>
</dbReference>
<evidence type="ECO:0000256" key="1">
    <source>
        <dbReference type="ARBA" id="ARBA00004651"/>
    </source>
</evidence>
<dbReference type="GO" id="GO:0055085">
    <property type="term" value="P:transmembrane transport"/>
    <property type="evidence" value="ECO:0007669"/>
    <property type="project" value="InterPro"/>
</dbReference>
<dbReference type="Pfam" id="PF03547">
    <property type="entry name" value="Mem_trans"/>
    <property type="match status" value="1"/>
</dbReference>
<keyword evidence="3" id="KW-0813">Transport</keyword>
<feature type="transmembrane region" description="Helical" evidence="8">
    <location>
        <begin position="259"/>
        <end position="279"/>
    </location>
</feature>
<protein>
    <recommendedName>
        <fullName evidence="11">Permease</fullName>
    </recommendedName>
</protein>
<keyword evidence="10" id="KW-1185">Reference proteome</keyword>
<feature type="transmembrane region" description="Helical" evidence="8">
    <location>
        <begin position="231"/>
        <end position="253"/>
    </location>
</feature>